<keyword evidence="13" id="KW-1185">Reference proteome</keyword>
<dbReference type="FunFam" id="3.10.320.10:FF:000001">
    <property type="entry name" value="HLA class II histocompatibility antigen, DRB1-1 beta chain"/>
    <property type="match status" value="1"/>
</dbReference>
<evidence type="ECO:0000256" key="5">
    <source>
        <dbReference type="ARBA" id="ARBA00023130"/>
    </source>
</evidence>
<organism evidence="12 13">
    <name type="scientific">Fregetta grallaria</name>
    <name type="common">White-bellied storm-petrel</name>
    <name type="synonym">Procellaria grallaria</name>
    <dbReference type="NCBI Taxonomy" id="79628"/>
    <lineage>
        <taxon>Eukaryota</taxon>
        <taxon>Metazoa</taxon>
        <taxon>Chordata</taxon>
        <taxon>Craniata</taxon>
        <taxon>Vertebrata</taxon>
        <taxon>Euteleostomi</taxon>
        <taxon>Archelosauria</taxon>
        <taxon>Archosauria</taxon>
        <taxon>Dinosauria</taxon>
        <taxon>Saurischia</taxon>
        <taxon>Theropoda</taxon>
        <taxon>Coelurosauria</taxon>
        <taxon>Aves</taxon>
        <taxon>Neognathae</taxon>
        <taxon>Neoaves</taxon>
        <taxon>Aequornithes</taxon>
        <taxon>Procellariiformes</taxon>
        <taxon>Hydrobatidae</taxon>
        <taxon>Fregetta</taxon>
    </lineage>
</organism>
<evidence type="ECO:0000256" key="9">
    <source>
        <dbReference type="ARBA" id="ARBA00023182"/>
    </source>
</evidence>
<evidence type="ECO:0000256" key="10">
    <source>
        <dbReference type="SAM" id="SignalP"/>
    </source>
</evidence>
<comment type="subcellular location">
    <subcellularLocation>
        <location evidence="1">Membrane</location>
        <topology evidence="1">Single-pass type I membrane protein</topology>
    </subcellularLocation>
</comment>
<evidence type="ECO:0000256" key="4">
    <source>
        <dbReference type="ARBA" id="ARBA00022989"/>
    </source>
</evidence>
<evidence type="ECO:0000256" key="2">
    <source>
        <dbReference type="ARBA" id="ARBA00022692"/>
    </source>
</evidence>
<evidence type="ECO:0000256" key="8">
    <source>
        <dbReference type="ARBA" id="ARBA00023180"/>
    </source>
</evidence>
<dbReference type="GO" id="GO:0002250">
    <property type="term" value="P:adaptive immune response"/>
    <property type="evidence" value="ECO:0007669"/>
    <property type="project" value="UniProtKB-KW"/>
</dbReference>
<feature type="domain" description="MHC class II beta chain N-terminal" evidence="11">
    <location>
        <begin position="39"/>
        <end position="112"/>
    </location>
</feature>
<dbReference type="EMBL" id="VZZT01012380">
    <property type="protein sequence ID" value="NXW12122.1"/>
    <property type="molecule type" value="Genomic_DNA"/>
</dbReference>
<keyword evidence="7" id="KW-1015">Disulfide bond</keyword>
<evidence type="ECO:0000313" key="12">
    <source>
        <dbReference type="EMBL" id="NXW12122.1"/>
    </source>
</evidence>
<feature type="signal peptide" evidence="10">
    <location>
        <begin position="1"/>
        <end position="25"/>
    </location>
</feature>
<proteinExistence type="predicted"/>
<keyword evidence="6" id="KW-0472">Membrane</keyword>
<keyword evidence="8" id="KW-0325">Glycoprotein</keyword>
<evidence type="ECO:0000256" key="3">
    <source>
        <dbReference type="ARBA" id="ARBA00022859"/>
    </source>
</evidence>
<evidence type="ECO:0000313" key="13">
    <source>
        <dbReference type="Proteomes" id="UP000563060"/>
    </source>
</evidence>
<name>A0A7L3ZHM6_FREGA</name>
<dbReference type="Pfam" id="PF00969">
    <property type="entry name" value="MHC_II_beta"/>
    <property type="match status" value="1"/>
</dbReference>
<feature type="chain" id="PRO_5029578334" evidence="10">
    <location>
        <begin position="26"/>
        <end position="119"/>
    </location>
</feature>
<dbReference type="Proteomes" id="UP000563060">
    <property type="component" value="Unassembled WGS sequence"/>
</dbReference>
<dbReference type="AlphaFoldDB" id="A0A7L3ZHM6"/>
<dbReference type="SMART" id="SM00921">
    <property type="entry name" value="MHC_II_beta"/>
    <property type="match status" value="1"/>
</dbReference>
<protein>
    <submittedName>
        <fullName evidence="12">HB2L protein</fullName>
    </submittedName>
</protein>
<evidence type="ECO:0000256" key="6">
    <source>
        <dbReference type="ARBA" id="ARBA00023136"/>
    </source>
</evidence>
<keyword evidence="10" id="KW-0732">Signal</keyword>
<feature type="non-terminal residue" evidence="12">
    <location>
        <position position="119"/>
    </location>
</feature>
<evidence type="ECO:0000256" key="7">
    <source>
        <dbReference type="ARBA" id="ARBA00023157"/>
    </source>
</evidence>
<accession>A0A7L3ZHM6</accession>
<keyword evidence="9" id="KW-0491">MHC II</keyword>
<dbReference type="GO" id="GO:0002504">
    <property type="term" value="P:antigen processing and presentation of peptide or polysaccharide antigen via MHC class II"/>
    <property type="evidence" value="ECO:0007669"/>
    <property type="project" value="UniProtKB-KW"/>
</dbReference>
<dbReference type="GO" id="GO:0042613">
    <property type="term" value="C:MHC class II protein complex"/>
    <property type="evidence" value="ECO:0007669"/>
    <property type="project" value="UniProtKB-KW"/>
</dbReference>
<evidence type="ECO:0000256" key="1">
    <source>
        <dbReference type="ARBA" id="ARBA00004479"/>
    </source>
</evidence>
<dbReference type="SUPFAM" id="SSF54452">
    <property type="entry name" value="MHC antigen-recognition domain"/>
    <property type="match status" value="1"/>
</dbReference>
<keyword evidence="5" id="KW-1064">Adaptive immunity</keyword>
<dbReference type="InterPro" id="IPR050160">
    <property type="entry name" value="MHC/Immunoglobulin"/>
</dbReference>
<dbReference type="PANTHER" id="PTHR19944">
    <property type="entry name" value="MHC CLASS II-RELATED"/>
    <property type="match status" value="1"/>
</dbReference>
<sequence>KTGRVLGAGAVLVALVVLGAHLARGEETSAGYFQEQFKADCYFTNGTERVRFLVRYIYNREQLTHFDSDLGHFVADSALGEPDAKYFNSQPDILEDKRAAVDICRHNYGVWTPFAVERK</sequence>
<feature type="non-terminal residue" evidence="12">
    <location>
        <position position="1"/>
    </location>
</feature>
<dbReference type="InterPro" id="IPR014745">
    <property type="entry name" value="MHC_II_a/b_N"/>
</dbReference>
<reference evidence="12 13" key="1">
    <citation type="submission" date="2019-09" db="EMBL/GenBank/DDBJ databases">
        <title>Bird 10,000 Genomes (B10K) Project - Family phase.</title>
        <authorList>
            <person name="Zhang G."/>
        </authorList>
    </citation>
    <scope>NUCLEOTIDE SEQUENCE [LARGE SCALE GENOMIC DNA]</scope>
    <source>
        <strain evidence="12">B10K-DU-006-09</strain>
        <tissue evidence="12">Muscle</tissue>
    </source>
</reference>
<dbReference type="InterPro" id="IPR011162">
    <property type="entry name" value="MHC_I/II-like_Ag-recog"/>
</dbReference>
<gene>
    <name evidence="12" type="primary">Hb2l</name>
    <name evidence="12" type="ORF">FREGRA_R10136</name>
</gene>
<evidence type="ECO:0000259" key="11">
    <source>
        <dbReference type="SMART" id="SM00921"/>
    </source>
</evidence>
<keyword evidence="2" id="KW-0812">Transmembrane</keyword>
<dbReference type="Gene3D" id="3.10.320.10">
    <property type="entry name" value="Class II Histocompatibility Antigen, M Beta Chain, Chain B, domain 1"/>
    <property type="match status" value="1"/>
</dbReference>
<dbReference type="PANTHER" id="PTHR19944:SF99">
    <property type="entry name" value="HLA CLASS II HISTOCOMPATIBILITY ANTIGEN, DRB1 BETA CHAIN"/>
    <property type="match status" value="1"/>
</dbReference>
<comment type="caution">
    <text evidence="12">The sequence shown here is derived from an EMBL/GenBank/DDBJ whole genome shotgun (WGS) entry which is preliminary data.</text>
</comment>
<dbReference type="InterPro" id="IPR000353">
    <property type="entry name" value="MHC_II_b_N"/>
</dbReference>
<keyword evidence="3" id="KW-0391">Immunity</keyword>
<keyword evidence="4" id="KW-1133">Transmembrane helix</keyword>